<comment type="caution">
    <text evidence="1">The sequence shown here is derived from an EMBL/GenBank/DDBJ whole genome shotgun (WGS) entry which is preliminary data.</text>
</comment>
<sequence length="153" mass="17385">MAPDLDLASTPSERALPAATSMTWSPLWHRVISDPKALRSFPNAALQIQILHVISSSKLDLSDSLSLSTSGYELYRTALSEAFEHGGEVTRQSCLYHTISIRKAWVGGPPRRPLHAMRFNIRDAFLYDDAYLIPRVLDSNRNWRMHQRYSSRS</sequence>
<protein>
    <submittedName>
        <fullName evidence="1">Uncharacterized protein</fullName>
    </submittedName>
</protein>
<organism evidence="1 2">
    <name type="scientific">Eumeta variegata</name>
    <name type="common">Bagworm moth</name>
    <name type="synonym">Eumeta japonica</name>
    <dbReference type="NCBI Taxonomy" id="151549"/>
    <lineage>
        <taxon>Eukaryota</taxon>
        <taxon>Metazoa</taxon>
        <taxon>Ecdysozoa</taxon>
        <taxon>Arthropoda</taxon>
        <taxon>Hexapoda</taxon>
        <taxon>Insecta</taxon>
        <taxon>Pterygota</taxon>
        <taxon>Neoptera</taxon>
        <taxon>Endopterygota</taxon>
        <taxon>Lepidoptera</taxon>
        <taxon>Glossata</taxon>
        <taxon>Ditrysia</taxon>
        <taxon>Tineoidea</taxon>
        <taxon>Psychidae</taxon>
        <taxon>Oiketicinae</taxon>
        <taxon>Eumeta</taxon>
    </lineage>
</organism>
<evidence type="ECO:0000313" key="1">
    <source>
        <dbReference type="EMBL" id="GBP86312.1"/>
    </source>
</evidence>
<dbReference type="Proteomes" id="UP000299102">
    <property type="component" value="Unassembled WGS sequence"/>
</dbReference>
<dbReference type="EMBL" id="BGZK01001786">
    <property type="protein sequence ID" value="GBP86312.1"/>
    <property type="molecule type" value="Genomic_DNA"/>
</dbReference>
<accession>A0A4C1ZFW5</accession>
<evidence type="ECO:0000313" key="2">
    <source>
        <dbReference type="Proteomes" id="UP000299102"/>
    </source>
</evidence>
<dbReference type="AlphaFoldDB" id="A0A4C1ZFW5"/>
<gene>
    <name evidence="1" type="ORF">EVAR_58259_1</name>
</gene>
<proteinExistence type="predicted"/>
<keyword evidence="2" id="KW-1185">Reference proteome</keyword>
<name>A0A4C1ZFW5_EUMVA</name>
<reference evidence="1 2" key="1">
    <citation type="journal article" date="2019" name="Commun. Biol.">
        <title>The bagworm genome reveals a unique fibroin gene that provides high tensile strength.</title>
        <authorList>
            <person name="Kono N."/>
            <person name="Nakamura H."/>
            <person name="Ohtoshi R."/>
            <person name="Tomita M."/>
            <person name="Numata K."/>
            <person name="Arakawa K."/>
        </authorList>
    </citation>
    <scope>NUCLEOTIDE SEQUENCE [LARGE SCALE GENOMIC DNA]</scope>
</reference>